<evidence type="ECO:0000313" key="2">
    <source>
        <dbReference type="Proteomes" id="UP000688137"/>
    </source>
</evidence>
<dbReference type="Proteomes" id="UP000688137">
    <property type="component" value="Unassembled WGS sequence"/>
</dbReference>
<proteinExistence type="predicted"/>
<sequence length="300" mass="35441">MKYSISSFDSLSSKARSLFLSKKFEYSFYVKSFCQIILNYYSNCLYILFRQHQLNHLLFFCQFFQDFNQKKKLLKEYDQDILNKTLQKLEYDPLNTKQIRSKETLLVTNKITIVKQKIQTSDSKGNFAAKPNMAFADSFRTMEPIQEKKVKIQKNTDDDDEIDIRIIDGIQRAALIRVYCSKQITLFDNKVKIPIVLLVQSLPQYRILCEKIDITKLHNAQETIQFLSSNQERKIIFDQVILKLCEYTQHLKELSEKLIKQKNKIVAQKFDKDNASFLILHQNQLEQILKARKQSFAFDA</sequence>
<dbReference type="EMBL" id="CAJJDM010000092">
    <property type="protein sequence ID" value="CAD8091712.1"/>
    <property type="molecule type" value="Genomic_DNA"/>
</dbReference>
<accession>A0A8S1NHX9</accession>
<keyword evidence="2" id="KW-1185">Reference proteome</keyword>
<evidence type="ECO:0000313" key="1">
    <source>
        <dbReference type="EMBL" id="CAD8091712.1"/>
    </source>
</evidence>
<name>A0A8S1NHX9_PARPR</name>
<organism evidence="1 2">
    <name type="scientific">Paramecium primaurelia</name>
    <dbReference type="NCBI Taxonomy" id="5886"/>
    <lineage>
        <taxon>Eukaryota</taxon>
        <taxon>Sar</taxon>
        <taxon>Alveolata</taxon>
        <taxon>Ciliophora</taxon>
        <taxon>Intramacronucleata</taxon>
        <taxon>Oligohymenophorea</taxon>
        <taxon>Peniculida</taxon>
        <taxon>Parameciidae</taxon>
        <taxon>Paramecium</taxon>
    </lineage>
</organism>
<protein>
    <submittedName>
        <fullName evidence="1">Uncharacterized protein</fullName>
    </submittedName>
</protein>
<dbReference type="AlphaFoldDB" id="A0A8S1NHX9"/>
<reference evidence="1" key="1">
    <citation type="submission" date="2021-01" db="EMBL/GenBank/DDBJ databases">
        <authorList>
            <consortium name="Genoscope - CEA"/>
            <person name="William W."/>
        </authorList>
    </citation>
    <scope>NUCLEOTIDE SEQUENCE</scope>
</reference>
<gene>
    <name evidence="1" type="ORF">PPRIM_AZ9-3.1.T0890023</name>
</gene>
<comment type="caution">
    <text evidence="1">The sequence shown here is derived from an EMBL/GenBank/DDBJ whole genome shotgun (WGS) entry which is preliminary data.</text>
</comment>